<evidence type="ECO:0000313" key="2">
    <source>
        <dbReference type="EMBL" id="CDS21926.1"/>
    </source>
</evidence>
<feature type="transmembrane region" description="Helical" evidence="1">
    <location>
        <begin position="108"/>
        <end position="128"/>
    </location>
</feature>
<evidence type="ECO:0000313" key="3">
    <source>
        <dbReference type="Proteomes" id="UP000492820"/>
    </source>
</evidence>
<organism evidence="2">
    <name type="scientific">Echinococcus granulosus</name>
    <name type="common">Hydatid tapeworm</name>
    <dbReference type="NCBI Taxonomy" id="6210"/>
    <lineage>
        <taxon>Eukaryota</taxon>
        <taxon>Metazoa</taxon>
        <taxon>Spiralia</taxon>
        <taxon>Lophotrochozoa</taxon>
        <taxon>Platyhelminthes</taxon>
        <taxon>Cestoda</taxon>
        <taxon>Eucestoda</taxon>
        <taxon>Cyclophyllidea</taxon>
        <taxon>Taeniidae</taxon>
        <taxon>Echinococcus</taxon>
        <taxon>Echinococcus granulosus group</taxon>
    </lineage>
</organism>
<feature type="transmembrane region" description="Helical" evidence="1">
    <location>
        <begin position="81"/>
        <end position="102"/>
    </location>
</feature>
<keyword evidence="1" id="KW-0472">Membrane</keyword>
<reference evidence="2 3" key="1">
    <citation type="journal article" date="2013" name="Nature">
        <title>The genomes of four tapeworm species reveal adaptations to parasitism.</title>
        <authorList>
            <person name="Tsai I.J."/>
            <person name="Zarowiecki M."/>
            <person name="Holroyd N."/>
            <person name="Garciarrubio A."/>
            <person name="Sanchez-Flores A."/>
            <person name="Brooks K.L."/>
            <person name="Tracey A."/>
            <person name="Bobes R.J."/>
            <person name="Fragoso G."/>
            <person name="Sciutto E."/>
            <person name="Aslett M."/>
            <person name="Beasley H."/>
            <person name="Bennett H.M."/>
            <person name="Cai J."/>
            <person name="Camicia F."/>
            <person name="Clark R."/>
            <person name="Cucher M."/>
            <person name="De Silva N."/>
            <person name="Day T.A."/>
            <person name="Deplazes P."/>
            <person name="Estrada K."/>
            <person name="Fernandez C."/>
            <person name="Holland P.W."/>
            <person name="Hou J."/>
            <person name="Hu S."/>
            <person name="Huckvale T."/>
            <person name="Hung S.S."/>
            <person name="Kamenetzky L."/>
            <person name="Keane J.A."/>
            <person name="Kiss F."/>
            <person name="Koziol U."/>
            <person name="Lambert O."/>
            <person name="Liu K."/>
            <person name="Luo X."/>
            <person name="Luo Y."/>
            <person name="Macchiaroli N."/>
            <person name="Nichol S."/>
            <person name="Paps J."/>
            <person name="Parkinson J."/>
            <person name="Pouchkina-Stantcheva N."/>
            <person name="Riddiford N."/>
            <person name="Rosenzvit M."/>
            <person name="Salinas G."/>
            <person name="Wasmuth J.D."/>
            <person name="Zamanian M."/>
            <person name="Zheng Y."/>
            <person name="Cai X."/>
            <person name="Soberon X."/>
            <person name="Olson P.D."/>
            <person name="Laclette J.P."/>
            <person name="Brehm K."/>
            <person name="Berriman M."/>
            <person name="Garciarrubio A."/>
            <person name="Bobes R.J."/>
            <person name="Fragoso G."/>
            <person name="Sanchez-Flores A."/>
            <person name="Estrada K."/>
            <person name="Cevallos M.A."/>
            <person name="Morett E."/>
            <person name="Gonzalez V."/>
            <person name="Portillo T."/>
            <person name="Ochoa-Leyva A."/>
            <person name="Jose M.V."/>
            <person name="Sciutto E."/>
            <person name="Landa A."/>
            <person name="Jimenez L."/>
            <person name="Valdes V."/>
            <person name="Carrero J.C."/>
            <person name="Larralde C."/>
            <person name="Morales-Montor J."/>
            <person name="Limon-Lason J."/>
            <person name="Soberon X."/>
            <person name="Laclette J.P."/>
        </authorList>
    </citation>
    <scope>NUCLEOTIDE SEQUENCE [LARGE SCALE GENOMIC DNA]</scope>
</reference>
<accession>A0A068WWB4</accession>
<reference evidence="2" key="2">
    <citation type="submission" date="2014-06" db="EMBL/GenBank/DDBJ databases">
        <authorList>
            <person name="Aslett M."/>
        </authorList>
    </citation>
    <scope>NUCLEOTIDE SEQUENCE</scope>
</reference>
<dbReference type="AlphaFoldDB" id="A0A068WWB4"/>
<dbReference type="WBParaSite" id="EgrG_002022600">
    <property type="protein sequence ID" value="EgrG_002022600"/>
    <property type="gene ID" value="EgrG_002022600"/>
</dbReference>
<protein>
    <submittedName>
        <fullName evidence="4">Expressed conserved protein</fullName>
    </submittedName>
</protein>
<gene>
    <name evidence="2" type="ORF">EgrG_002022600</name>
</gene>
<evidence type="ECO:0000256" key="1">
    <source>
        <dbReference type="SAM" id="Phobius"/>
    </source>
</evidence>
<evidence type="ECO:0000313" key="4">
    <source>
        <dbReference type="WBParaSite" id="EgrG_002022600"/>
    </source>
</evidence>
<proteinExistence type="predicted"/>
<dbReference type="EMBL" id="LK028585">
    <property type="protein sequence ID" value="CDS21926.1"/>
    <property type="molecule type" value="Genomic_DNA"/>
</dbReference>
<keyword evidence="1" id="KW-0812">Transmembrane</keyword>
<keyword evidence="1" id="KW-1133">Transmembrane helix</keyword>
<name>A0A068WWB4_ECHGR</name>
<feature type="transmembrane region" description="Helical" evidence="1">
    <location>
        <begin position="7"/>
        <end position="26"/>
    </location>
</feature>
<reference evidence="4" key="3">
    <citation type="submission" date="2020-10" db="UniProtKB">
        <authorList>
            <consortium name="WormBaseParasite"/>
        </authorList>
    </citation>
    <scope>IDENTIFICATION</scope>
</reference>
<dbReference type="Proteomes" id="UP000492820">
    <property type="component" value="Unassembled WGS sequence"/>
</dbReference>
<sequence length="140" mass="15614">MRLRERIFNILLAGAVTILLFFAITYEGWGCGGRILEDYCKRFKHFQILGPLLLASCIFVAASAILTLMGLFIPITWSDKVALLCAFVCTALTTSSVVYYHYYTGQWLPYLAATSMGISLTQAVILTADRNRSQKSKSVE</sequence>
<feature type="transmembrane region" description="Helical" evidence="1">
    <location>
        <begin position="46"/>
        <end position="69"/>
    </location>
</feature>